<dbReference type="AlphaFoldDB" id="R4XFS5"/>
<comment type="caution">
    <text evidence="1">The sequence shown here is derived from an EMBL/GenBank/DDBJ whole genome shotgun (WGS) entry which is preliminary data.</text>
</comment>
<dbReference type="EMBL" id="CAHR02000293">
    <property type="protein sequence ID" value="CCG84716.1"/>
    <property type="molecule type" value="Genomic_DNA"/>
</dbReference>
<gene>
    <name evidence="1" type="ORF">TAPDE_005227</name>
</gene>
<evidence type="ECO:0000313" key="2">
    <source>
        <dbReference type="Proteomes" id="UP000013776"/>
    </source>
</evidence>
<accession>R4XFS5</accession>
<dbReference type="Proteomes" id="UP000013776">
    <property type="component" value="Unassembled WGS sequence"/>
</dbReference>
<organism evidence="1 2">
    <name type="scientific">Taphrina deformans (strain PYCC 5710 / ATCC 11124 / CBS 356.35 / IMI 108563 / JCM 9778 / NBRC 8474)</name>
    <name type="common">Peach leaf curl fungus</name>
    <name type="synonym">Lalaria deformans</name>
    <dbReference type="NCBI Taxonomy" id="1097556"/>
    <lineage>
        <taxon>Eukaryota</taxon>
        <taxon>Fungi</taxon>
        <taxon>Dikarya</taxon>
        <taxon>Ascomycota</taxon>
        <taxon>Taphrinomycotina</taxon>
        <taxon>Taphrinomycetes</taxon>
        <taxon>Taphrinales</taxon>
        <taxon>Taphrinaceae</taxon>
        <taxon>Taphrina</taxon>
    </lineage>
</organism>
<evidence type="ECO:0000313" key="1">
    <source>
        <dbReference type="EMBL" id="CCG84716.1"/>
    </source>
</evidence>
<protein>
    <submittedName>
        <fullName evidence="1">Uncharacterized protein</fullName>
    </submittedName>
</protein>
<name>R4XFS5_TAPDE</name>
<sequence length="167" mass="18629">MDPSVMFSASQPAENAIQGNILKLRDKSVGLSNEELIVPLTYTAFDFSSREAASTNVYKFTLEADTFIQLCILGNIIQPRKGGGLEGVAQHLDDFCRIKPEYIDISLGDIRTFKINDHCLLTVRLLARDGHTTDYESEEGPVNYEIEVSNLPHDPLANTEDDSFEVF</sequence>
<reference evidence="1 2" key="1">
    <citation type="journal article" date="2013" name="MBio">
        <title>Genome sequencing of the plant pathogen Taphrina deformans, the causal agent of peach leaf curl.</title>
        <authorList>
            <person name="Cisse O.H."/>
            <person name="Almeida J.M.G.C.F."/>
            <person name="Fonseca A."/>
            <person name="Kumar A.A."/>
            <person name="Salojaervi J."/>
            <person name="Overmyer K."/>
            <person name="Hauser P.M."/>
            <person name="Pagni M."/>
        </authorList>
    </citation>
    <scope>NUCLEOTIDE SEQUENCE [LARGE SCALE GENOMIC DNA]</scope>
    <source>
        <strain evidence="2">PYCC 5710 / ATCC 11124 / CBS 356.35 / IMI 108563 / JCM 9778 / NBRC 8474</strain>
    </source>
</reference>
<proteinExistence type="predicted"/>
<dbReference type="VEuPathDB" id="FungiDB:TAPDE_005227"/>
<keyword evidence="2" id="KW-1185">Reference proteome</keyword>